<name>A0ABN8QAR7_9CNID</name>
<evidence type="ECO:0000256" key="1">
    <source>
        <dbReference type="SAM" id="Phobius"/>
    </source>
</evidence>
<keyword evidence="1" id="KW-1133">Transmembrane helix</keyword>
<organism evidence="2 3">
    <name type="scientific">Porites lobata</name>
    <dbReference type="NCBI Taxonomy" id="104759"/>
    <lineage>
        <taxon>Eukaryota</taxon>
        <taxon>Metazoa</taxon>
        <taxon>Cnidaria</taxon>
        <taxon>Anthozoa</taxon>
        <taxon>Hexacorallia</taxon>
        <taxon>Scleractinia</taxon>
        <taxon>Fungiina</taxon>
        <taxon>Poritidae</taxon>
        <taxon>Porites</taxon>
    </lineage>
</organism>
<feature type="transmembrane region" description="Helical" evidence="1">
    <location>
        <begin position="41"/>
        <end position="69"/>
    </location>
</feature>
<dbReference type="Proteomes" id="UP001159405">
    <property type="component" value="Unassembled WGS sequence"/>
</dbReference>
<feature type="transmembrane region" description="Helical" evidence="1">
    <location>
        <begin position="75"/>
        <end position="95"/>
    </location>
</feature>
<protein>
    <submittedName>
        <fullName evidence="2">Uncharacterized protein</fullName>
    </submittedName>
</protein>
<reference evidence="2 3" key="1">
    <citation type="submission" date="2022-05" db="EMBL/GenBank/DDBJ databases">
        <authorList>
            <consortium name="Genoscope - CEA"/>
            <person name="William W."/>
        </authorList>
    </citation>
    <scope>NUCLEOTIDE SEQUENCE [LARGE SCALE GENOMIC DNA]</scope>
</reference>
<keyword evidence="1" id="KW-0472">Membrane</keyword>
<comment type="caution">
    <text evidence="2">The sequence shown here is derived from an EMBL/GenBank/DDBJ whole genome shotgun (WGS) entry which is preliminary data.</text>
</comment>
<feature type="non-terminal residue" evidence="2">
    <location>
        <position position="1"/>
    </location>
</feature>
<dbReference type="EMBL" id="CALNXK010000117">
    <property type="protein sequence ID" value="CAH3160661.1"/>
    <property type="molecule type" value="Genomic_DNA"/>
</dbReference>
<feature type="non-terminal residue" evidence="2">
    <location>
        <position position="119"/>
    </location>
</feature>
<accession>A0ABN8QAR7</accession>
<evidence type="ECO:0000313" key="2">
    <source>
        <dbReference type="EMBL" id="CAH3160661.1"/>
    </source>
</evidence>
<keyword evidence="3" id="KW-1185">Reference proteome</keyword>
<gene>
    <name evidence="2" type="ORF">PLOB_00004039</name>
</gene>
<sequence>RKELREAFLHWIQVRRHTKEELKHLERKLELAKRSITTETVIGAAVGGAVGSAAVVVTSVGAAAVGAAIAAPFTFGASLMLPAAGAGIGALIASYRGTEEQKKFRLSEVQVAIEKDRKA</sequence>
<evidence type="ECO:0000313" key="3">
    <source>
        <dbReference type="Proteomes" id="UP001159405"/>
    </source>
</evidence>
<keyword evidence="1" id="KW-0812">Transmembrane</keyword>
<proteinExistence type="predicted"/>